<keyword evidence="2" id="KW-1185">Reference proteome</keyword>
<proteinExistence type="predicted"/>
<comment type="caution">
    <text evidence="1">The sequence shown here is derived from an EMBL/GenBank/DDBJ whole genome shotgun (WGS) entry which is preliminary data.</text>
</comment>
<evidence type="ECO:0000313" key="2">
    <source>
        <dbReference type="Proteomes" id="UP001189429"/>
    </source>
</evidence>
<dbReference type="EMBL" id="CAUYUJ010020586">
    <property type="protein sequence ID" value="CAK0899336.1"/>
    <property type="molecule type" value="Genomic_DNA"/>
</dbReference>
<dbReference type="Proteomes" id="UP001189429">
    <property type="component" value="Unassembled WGS sequence"/>
</dbReference>
<protein>
    <submittedName>
        <fullName evidence="1">Uncharacterized protein</fullName>
    </submittedName>
</protein>
<accession>A0ABN9XLJ6</accession>
<organism evidence="1 2">
    <name type="scientific">Prorocentrum cordatum</name>
    <dbReference type="NCBI Taxonomy" id="2364126"/>
    <lineage>
        <taxon>Eukaryota</taxon>
        <taxon>Sar</taxon>
        <taxon>Alveolata</taxon>
        <taxon>Dinophyceae</taxon>
        <taxon>Prorocentrales</taxon>
        <taxon>Prorocentraceae</taxon>
        <taxon>Prorocentrum</taxon>
    </lineage>
</organism>
<feature type="non-terminal residue" evidence="1">
    <location>
        <position position="1"/>
    </location>
</feature>
<sequence length="112" mass="12136">GAATKPEGDTLLAEDRKAAHAFWVQTVMKITNPEELADTIRYCKAKRVKTKSPEGEDMVKVQFLLAGELPEAIGLLKAIRATLRAEGGIKTIGGAPRGVLVREAQRLLDVVK</sequence>
<evidence type="ECO:0000313" key="1">
    <source>
        <dbReference type="EMBL" id="CAK0899336.1"/>
    </source>
</evidence>
<gene>
    <name evidence="1" type="ORF">PCOR1329_LOCUS76868</name>
</gene>
<name>A0ABN9XLJ6_9DINO</name>
<reference evidence="1" key="1">
    <citation type="submission" date="2023-10" db="EMBL/GenBank/DDBJ databases">
        <authorList>
            <person name="Chen Y."/>
            <person name="Shah S."/>
            <person name="Dougan E. K."/>
            <person name="Thang M."/>
            <person name="Chan C."/>
        </authorList>
    </citation>
    <scope>NUCLEOTIDE SEQUENCE [LARGE SCALE GENOMIC DNA]</scope>
</reference>